<keyword evidence="3" id="KW-1185">Reference proteome</keyword>
<organism evidence="2 3">
    <name type="scientific">Croceimicrobium hydrocarbonivorans</name>
    <dbReference type="NCBI Taxonomy" id="2761580"/>
    <lineage>
        <taxon>Bacteria</taxon>
        <taxon>Pseudomonadati</taxon>
        <taxon>Bacteroidota</taxon>
        <taxon>Flavobacteriia</taxon>
        <taxon>Flavobacteriales</taxon>
        <taxon>Owenweeksiaceae</taxon>
        <taxon>Croceimicrobium</taxon>
    </lineage>
</organism>
<dbReference type="AlphaFoldDB" id="A0A7H0VIV6"/>
<feature type="signal peptide" evidence="1">
    <location>
        <begin position="1"/>
        <end position="26"/>
    </location>
</feature>
<proteinExistence type="predicted"/>
<sequence>MNKAKHIIVNFSLLFSLILTSCGSFHQSKTSREALEIVIQQINLVEMDTGLTYIIRSRRIEVWTDEGMVYSSDITEDELLELEKHRKVLEGLKMYYDANMIDGFVWKVVLRDQNTLNFVYLNNVGLPSTNRLFEQINRLLPEKLEKIYLLEPLEP</sequence>
<keyword evidence="1" id="KW-0732">Signal</keyword>
<reference evidence="2 3" key="1">
    <citation type="submission" date="2020-08" db="EMBL/GenBank/DDBJ databases">
        <title>Croceimicrobium hydrocarbonivorans gen. nov., sp. nov., a novel marine bacterium isolated from a bacterial consortium that degrades polyethylene terephthalate.</title>
        <authorList>
            <person name="Liu R."/>
        </authorList>
    </citation>
    <scope>NUCLEOTIDE SEQUENCE [LARGE SCALE GENOMIC DNA]</scope>
    <source>
        <strain evidence="2 3">A20-9</strain>
    </source>
</reference>
<evidence type="ECO:0000313" key="3">
    <source>
        <dbReference type="Proteomes" id="UP000516305"/>
    </source>
</evidence>
<accession>A0A7H0VIV6</accession>
<evidence type="ECO:0000256" key="1">
    <source>
        <dbReference type="SAM" id="SignalP"/>
    </source>
</evidence>
<evidence type="ECO:0000313" key="2">
    <source>
        <dbReference type="EMBL" id="QNR25654.1"/>
    </source>
</evidence>
<dbReference type="PROSITE" id="PS51257">
    <property type="entry name" value="PROKAR_LIPOPROTEIN"/>
    <property type="match status" value="1"/>
</dbReference>
<protein>
    <submittedName>
        <fullName evidence="2">Uncharacterized protein</fullName>
    </submittedName>
</protein>
<name>A0A7H0VIV6_9FLAO</name>
<dbReference type="KEGG" id="chyd:H4K34_07385"/>
<feature type="chain" id="PRO_5028999078" evidence="1">
    <location>
        <begin position="27"/>
        <end position="155"/>
    </location>
</feature>
<dbReference type="EMBL" id="CP060139">
    <property type="protein sequence ID" value="QNR25654.1"/>
    <property type="molecule type" value="Genomic_DNA"/>
</dbReference>
<gene>
    <name evidence="2" type="ORF">H4K34_07385</name>
</gene>
<dbReference type="Proteomes" id="UP000516305">
    <property type="component" value="Chromosome"/>
</dbReference>
<dbReference type="RefSeq" id="WP_210760180.1">
    <property type="nucleotide sequence ID" value="NZ_CP060139.1"/>
</dbReference>